<evidence type="ECO:0000313" key="2">
    <source>
        <dbReference type="EMBL" id="RKP24362.1"/>
    </source>
</evidence>
<keyword evidence="3" id="KW-1185">Reference proteome</keyword>
<dbReference type="Proteomes" id="UP000278143">
    <property type="component" value="Unassembled WGS sequence"/>
</dbReference>
<reference evidence="3" key="1">
    <citation type="journal article" date="2018" name="Nat. Microbiol.">
        <title>Leveraging single-cell genomics to expand the fungal tree of life.</title>
        <authorList>
            <person name="Ahrendt S.R."/>
            <person name="Quandt C.A."/>
            <person name="Ciobanu D."/>
            <person name="Clum A."/>
            <person name="Salamov A."/>
            <person name="Andreopoulos B."/>
            <person name="Cheng J.F."/>
            <person name="Woyke T."/>
            <person name="Pelin A."/>
            <person name="Henrissat B."/>
            <person name="Reynolds N.K."/>
            <person name="Benny G.L."/>
            <person name="Smith M.E."/>
            <person name="James T.Y."/>
            <person name="Grigoriev I.V."/>
        </authorList>
    </citation>
    <scope>NUCLEOTIDE SEQUENCE [LARGE SCALE GENOMIC DNA]</scope>
    <source>
        <strain evidence="3">Benny S71-1</strain>
    </source>
</reference>
<accession>A0A4P9YXV5</accession>
<organism evidence="2 3">
    <name type="scientific">Syncephalis pseudoplumigaleata</name>
    <dbReference type="NCBI Taxonomy" id="1712513"/>
    <lineage>
        <taxon>Eukaryota</taxon>
        <taxon>Fungi</taxon>
        <taxon>Fungi incertae sedis</taxon>
        <taxon>Zoopagomycota</taxon>
        <taxon>Zoopagomycotina</taxon>
        <taxon>Zoopagomycetes</taxon>
        <taxon>Zoopagales</taxon>
        <taxon>Piptocephalidaceae</taxon>
        <taxon>Syncephalis</taxon>
    </lineage>
</organism>
<dbReference type="EMBL" id="KZ990271">
    <property type="protein sequence ID" value="RKP24362.1"/>
    <property type="molecule type" value="Genomic_DNA"/>
</dbReference>
<evidence type="ECO:0000256" key="1">
    <source>
        <dbReference type="SAM" id="Phobius"/>
    </source>
</evidence>
<keyword evidence="1" id="KW-0812">Transmembrane</keyword>
<keyword evidence="1" id="KW-0472">Membrane</keyword>
<evidence type="ECO:0000313" key="3">
    <source>
        <dbReference type="Proteomes" id="UP000278143"/>
    </source>
</evidence>
<sequence>LAMLLVIDFLLLPEGDTRLRGILSIVILLALVCYNIRMRPCYVQPVSGVHLCCILWTALLVPILNDKDLDVSISAAAISALMVVGWIVIFLFFIFIRYCYRSEP</sequence>
<feature type="transmembrane region" description="Helical" evidence="1">
    <location>
        <begin position="19"/>
        <end position="36"/>
    </location>
</feature>
<gene>
    <name evidence="2" type="ORF">SYNPS1DRAFT_2552</name>
</gene>
<keyword evidence="1" id="KW-1133">Transmembrane helix</keyword>
<name>A0A4P9YXV5_9FUNG</name>
<feature type="non-terminal residue" evidence="2">
    <location>
        <position position="104"/>
    </location>
</feature>
<proteinExistence type="predicted"/>
<protein>
    <submittedName>
        <fullName evidence="2">Uncharacterized protein</fullName>
    </submittedName>
</protein>
<feature type="transmembrane region" description="Helical" evidence="1">
    <location>
        <begin position="48"/>
        <end position="65"/>
    </location>
</feature>
<feature type="non-terminal residue" evidence="2">
    <location>
        <position position="1"/>
    </location>
</feature>
<dbReference type="AlphaFoldDB" id="A0A4P9YXV5"/>
<dbReference type="OrthoDB" id="441172at2759"/>
<feature type="transmembrane region" description="Helical" evidence="1">
    <location>
        <begin position="71"/>
        <end position="96"/>
    </location>
</feature>